<feature type="non-terminal residue" evidence="2">
    <location>
        <position position="1"/>
    </location>
</feature>
<proteinExistence type="predicted"/>
<evidence type="ECO:0000313" key="2">
    <source>
        <dbReference type="EMBL" id="KFP69127.1"/>
    </source>
</evidence>
<dbReference type="Pfam" id="PF15352">
    <property type="entry name" value="K1377"/>
    <property type="match status" value="1"/>
</dbReference>
<dbReference type="GO" id="GO:0031122">
    <property type="term" value="P:cytoplasmic microtubule organization"/>
    <property type="evidence" value="ECO:0007669"/>
    <property type="project" value="InterPro"/>
</dbReference>
<dbReference type="PANTHER" id="PTHR31191:SF4">
    <property type="entry name" value="CENTROSOMAL PROTEIN OF 126 KDA"/>
    <property type="match status" value="1"/>
</dbReference>
<organism evidence="2 3">
    <name type="scientific">Cariama cristata</name>
    <name type="common">Red-legged seriema</name>
    <dbReference type="NCBI Taxonomy" id="54380"/>
    <lineage>
        <taxon>Eukaryota</taxon>
        <taxon>Metazoa</taxon>
        <taxon>Chordata</taxon>
        <taxon>Craniata</taxon>
        <taxon>Vertebrata</taxon>
        <taxon>Euteleostomi</taxon>
        <taxon>Archelosauria</taxon>
        <taxon>Archosauria</taxon>
        <taxon>Dinosauria</taxon>
        <taxon>Saurischia</taxon>
        <taxon>Theropoda</taxon>
        <taxon>Coelurosauria</taxon>
        <taxon>Aves</taxon>
        <taxon>Neognathae</taxon>
        <taxon>Neoaves</taxon>
        <taxon>Telluraves</taxon>
        <taxon>Australaves</taxon>
        <taxon>Cariamiformes</taxon>
        <taxon>Cariamidae</taxon>
        <taxon>Cariama</taxon>
    </lineage>
</organism>
<protein>
    <submittedName>
        <fullName evidence="2">Uncharacterized protein KIAA1377</fullName>
    </submittedName>
</protein>
<dbReference type="GO" id="GO:0030496">
    <property type="term" value="C:midbody"/>
    <property type="evidence" value="ECO:0007669"/>
    <property type="project" value="TreeGrafter"/>
</dbReference>
<feature type="compositionally biased region" description="Low complexity" evidence="1">
    <location>
        <begin position="64"/>
        <end position="78"/>
    </location>
</feature>
<accession>A0A091MEA1</accession>
<dbReference type="Proteomes" id="UP000054116">
    <property type="component" value="Unassembled WGS sequence"/>
</dbReference>
<dbReference type="EMBL" id="KK528842">
    <property type="protein sequence ID" value="KFP69127.1"/>
    <property type="molecule type" value="Genomic_DNA"/>
</dbReference>
<dbReference type="AlphaFoldDB" id="A0A091MEA1"/>
<feature type="region of interest" description="Disordered" evidence="1">
    <location>
        <begin position="128"/>
        <end position="166"/>
    </location>
</feature>
<sequence>QQRRIKLQELTDKFQRAHLPFSGHKQIVQTKATPSLEEALAQIRGSALTPGLCSPSRSKTNIRTTGDTSSSSASGNGSFHQKQIVAMVDGGKTIQESSRMNMDCNQLIFQTKLKEMQQLLEKQHLSNLENVPQEVNETDDSGSLTSLDSLEAGEQNGNYRTPSRSSLTTQCDCALYNPQKSQTRNNGLLHTAQSTSSKHMHLNNCPGNVDSQHYHNLPIHDVLAKRNVLTPVEHVGNSEKESSASHRSGNKHAEFSTSGKQESSFFLQNIEEERSKPYSGTASTLATSSPVFHPSKDWASPDSIPGEGVQDLMQDQSFKMTPQKRTIAVETSSQLIATARTLFPNQGCSAGIPSTADTLPKDKNIRAEFSKNTSGRVTETKEANIKCIDDINPGSSLFQDTPNASVLCDVKQQNDEEEEKRNMVETMLLVSDTEFNSGTAALHKTLKNNILESNPAELFSSILKKNAKYKPSNFKDVVTNQGTSFGTRLMSSVRDSIELAKMKKDNAENEKRNRSLRWCDDIREIIIETNEQCDEKNTSGIPSAQLQYVQTTNNAPKTTNLSIVAQPSNSMFIKNHQERSHISNPNVNTEESNKECTSQNISTGSVSAKNAWMVSKVEKSKPPVCSNNAKINDDNQLKNMAKIARTTTSVGAQSTFMPKKRTGTIIQPQLVTGDNKTRKAPGKLLVPHPPSVPLLGNRSGKNAASPGCQPLLSSSLQATTTSRNDLNERHVVLADKVLNRNSTKTKGSITYSNVVTARFTPACTTAKYKLWPQNTCSVNSVQTSACQDCSVTCSERRLANTENRLHLHHIP</sequence>
<dbReference type="PANTHER" id="PTHR31191">
    <property type="entry name" value="CENTROSOMAL PROTEIN CEP126"/>
    <property type="match status" value="1"/>
</dbReference>
<reference evidence="2 3" key="1">
    <citation type="submission" date="2014-04" db="EMBL/GenBank/DDBJ databases">
        <title>Genome evolution of avian class.</title>
        <authorList>
            <person name="Zhang G."/>
            <person name="Li C."/>
        </authorList>
    </citation>
    <scope>NUCLEOTIDE SEQUENCE [LARGE SCALE GENOMIC DNA]</scope>
    <source>
        <strain evidence="2">BGI_N322</strain>
    </source>
</reference>
<evidence type="ECO:0000313" key="3">
    <source>
        <dbReference type="Proteomes" id="UP000054116"/>
    </source>
</evidence>
<feature type="compositionally biased region" description="Low complexity" evidence="1">
    <location>
        <begin position="141"/>
        <end position="150"/>
    </location>
</feature>
<dbReference type="GO" id="GO:0097546">
    <property type="term" value="C:ciliary base"/>
    <property type="evidence" value="ECO:0007669"/>
    <property type="project" value="InterPro"/>
</dbReference>
<feature type="region of interest" description="Disordered" evidence="1">
    <location>
        <begin position="51"/>
        <end position="78"/>
    </location>
</feature>
<dbReference type="GO" id="GO:1905515">
    <property type="term" value="P:non-motile cilium assembly"/>
    <property type="evidence" value="ECO:0007669"/>
    <property type="project" value="InterPro"/>
</dbReference>
<evidence type="ECO:0000256" key="1">
    <source>
        <dbReference type="SAM" id="MobiDB-lite"/>
    </source>
</evidence>
<gene>
    <name evidence="2" type="ORF">N322_06192</name>
</gene>
<name>A0A091MEA1_CARIC</name>
<dbReference type="InterPro" id="IPR028257">
    <property type="entry name" value="CEP126"/>
</dbReference>
<feature type="non-terminal residue" evidence="2">
    <location>
        <position position="811"/>
    </location>
</feature>
<dbReference type="GO" id="GO:0005813">
    <property type="term" value="C:centrosome"/>
    <property type="evidence" value="ECO:0007669"/>
    <property type="project" value="InterPro"/>
</dbReference>
<feature type="region of interest" description="Disordered" evidence="1">
    <location>
        <begin position="234"/>
        <end position="263"/>
    </location>
</feature>
<feature type="region of interest" description="Disordered" evidence="1">
    <location>
        <begin position="583"/>
        <end position="602"/>
    </location>
</feature>
<feature type="compositionally biased region" description="Polar residues" evidence="1">
    <location>
        <begin position="155"/>
        <end position="166"/>
    </location>
</feature>
<keyword evidence="3" id="KW-1185">Reference proteome</keyword>
<dbReference type="GO" id="GO:0007052">
    <property type="term" value="P:mitotic spindle organization"/>
    <property type="evidence" value="ECO:0007669"/>
    <property type="project" value="InterPro"/>
</dbReference>